<evidence type="ECO:0000313" key="1">
    <source>
        <dbReference type="Proteomes" id="UP000887580"/>
    </source>
</evidence>
<sequence>MALLSFGLDYGIHTLQHSRDALLHALDRWKDAQFAAWTLFAVVLVAAAAVYCRWFGPQAIGSGIPEMKTSIRGVMLKEYLTIRTFFAKVIGLTLSLGSGAPIGKEGKGSTVKWVKSKSKSFFLSKIKILIHGRPK</sequence>
<evidence type="ECO:0000313" key="2">
    <source>
        <dbReference type="WBParaSite" id="PS1159_v2.g10833.t1"/>
    </source>
</evidence>
<organism evidence="1 2">
    <name type="scientific">Panagrolaimus sp. PS1159</name>
    <dbReference type="NCBI Taxonomy" id="55785"/>
    <lineage>
        <taxon>Eukaryota</taxon>
        <taxon>Metazoa</taxon>
        <taxon>Ecdysozoa</taxon>
        <taxon>Nematoda</taxon>
        <taxon>Chromadorea</taxon>
        <taxon>Rhabditida</taxon>
        <taxon>Tylenchina</taxon>
        <taxon>Panagrolaimomorpha</taxon>
        <taxon>Panagrolaimoidea</taxon>
        <taxon>Panagrolaimidae</taxon>
        <taxon>Panagrolaimus</taxon>
    </lineage>
</organism>
<accession>A0AC35EUF5</accession>
<reference evidence="2" key="1">
    <citation type="submission" date="2022-11" db="UniProtKB">
        <authorList>
            <consortium name="WormBaseParasite"/>
        </authorList>
    </citation>
    <scope>IDENTIFICATION</scope>
</reference>
<protein>
    <submittedName>
        <fullName evidence="2">Uncharacterized protein</fullName>
    </submittedName>
</protein>
<dbReference type="Proteomes" id="UP000887580">
    <property type="component" value="Unplaced"/>
</dbReference>
<proteinExistence type="predicted"/>
<dbReference type="WBParaSite" id="PS1159_v2.g10833.t1">
    <property type="protein sequence ID" value="PS1159_v2.g10833.t1"/>
    <property type="gene ID" value="PS1159_v2.g10833"/>
</dbReference>
<name>A0AC35EUF5_9BILA</name>